<dbReference type="AlphaFoldDB" id="A0A1V2ZVD1"/>
<dbReference type="Proteomes" id="UP000189177">
    <property type="component" value="Unassembled WGS sequence"/>
</dbReference>
<name>A0A1V2ZVD1_9GAMM</name>
<dbReference type="Gene3D" id="3.30.70.100">
    <property type="match status" value="1"/>
</dbReference>
<accession>A0A1V2ZVD1</accession>
<dbReference type="STRING" id="252474.B1A74_12660"/>
<dbReference type="CDD" id="cd00371">
    <property type="entry name" value="HMA"/>
    <property type="match status" value="1"/>
</dbReference>
<evidence type="ECO:0000313" key="4">
    <source>
        <dbReference type="Proteomes" id="UP000189177"/>
    </source>
</evidence>
<sequence length="91" mass="9408">MKFEVENIKCGGCASSIRKGLMQVEGVESAEVDVENGAVEVTAPESATDAIREKLAHMGYPEVGSVSGLRSAGARAKSFASCAVGRMSGDK</sequence>
<organism evidence="3 4">
    <name type="scientific">Thioalkalivibrio halophilus</name>
    <dbReference type="NCBI Taxonomy" id="252474"/>
    <lineage>
        <taxon>Bacteria</taxon>
        <taxon>Pseudomonadati</taxon>
        <taxon>Pseudomonadota</taxon>
        <taxon>Gammaproteobacteria</taxon>
        <taxon>Chromatiales</taxon>
        <taxon>Ectothiorhodospiraceae</taxon>
        <taxon>Thioalkalivibrio</taxon>
    </lineage>
</organism>
<reference evidence="3 4" key="1">
    <citation type="submission" date="2017-02" db="EMBL/GenBank/DDBJ databases">
        <title>Genomic diversity within the haloalkaliphilic genus Thioalkalivibrio.</title>
        <authorList>
            <person name="Ahn A.-C."/>
            <person name="Meier-Kolthoff J."/>
            <person name="Overmars L."/>
            <person name="Richter M."/>
            <person name="Woyke T."/>
            <person name="Sorokin D.Y."/>
            <person name="Muyzer G."/>
        </authorList>
    </citation>
    <scope>NUCLEOTIDE SEQUENCE [LARGE SCALE GENOMIC DNA]</scope>
    <source>
        <strain evidence="3 4">HL17</strain>
    </source>
</reference>
<gene>
    <name evidence="3" type="ORF">B1A74_12660</name>
</gene>
<dbReference type="InterPro" id="IPR006121">
    <property type="entry name" value="HMA_dom"/>
</dbReference>
<keyword evidence="1" id="KW-0479">Metal-binding</keyword>
<dbReference type="SUPFAM" id="SSF55008">
    <property type="entry name" value="HMA, heavy metal-associated domain"/>
    <property type="match status" value="1"/>
</dbReference>
<dbReference type="Pfam" id="PF00403">
    <property type="entry name" value="HMA"/>
    <property type="match status" value="1"/>
</dbReference>
<dbReference type="GO" id="GO:0046872">
    <property type="term" value="F:metal ion binding"/>
    <property type="evidence" value="ECO:0007669"/>
    <property type="project" value="UniProtKB-KW"/>
</dbReference>
<protein>
    <submittedName>
        <fullName evidence="3">Heavy metal transporter</fullName>
    </submittedName>
</protein>
<dbReference type="PROSITE" id="PS50846">
    <property type="entry name" value="HMA_2"/>
    <property type="match status" value="1"/>
</dbReference>
<dbReference type="OrthoDB" id="9814359at2"/>
<evidence type="ECO:0000259" key="2">
    <source>
        <dbReference type="PROSITE" id="PS50846"/>
    </source>
</evidence>
<keyword evidence="4" id="KW-1185">Reference proteome</keyword>
<dbReference type="EMBL" id="MUZR01000062">
    <property type="protein sequence ID" value="OOC09102.1"/>
    <property type="molecule type" value="Genomic_DNA"/>
</dbReference>
<dbReference type="InterPro" id="IPR036163">
    <property type="entry name" value="HMA_dom_sf"/>
</dbReference>
<dbReference type="PROSITE" id="PS01047">
    <property type="entry name" value="HMA_1"/>
    <property type="match status" value="1"/>
</dbReference>
<feature type="domain" description="HMA" evidence="2">
    <location>
        <begin position="1"/>
        <end position="63"/>
    </location>
</feature>
<evidence type="ECO:0000256" key="1">
    <source>
        <dbReference type="ARBA" id="ARBA00022723"/>
    </source>
</evidence>
<comment type="caution">
    <text evidence="3">The sequence shown here is derived from an EMBL/GenBank/DDBJ whole genome shotgun (WGS) entry which is preliminary data.</text>
</comment>
<proteinExistence type="predicted"/>
<dbReference type="RefSeq" id="WP_018947508.1">
    <property type="nucleotide sequence ID" value="NZ_MUZR01000062.1"/>
</dbReference>
<evidence type="ECO:0000313" key="3">
    <source>
        <dbReference type="EMBL" id="OOC09102.1"/>
    </source>
</evidence>
<dbReference type="InterPro" id="IPR017969">
    <property type="entry name" value="Heavy-metal-associated_CS"/>
</dbReference>